<dbReference type="InterPro" id="IPR003593">
    <property type="entry name" value="AAA+_ATPase"/>
</dbReference>
<dbReference type="PANTHER" id="PTHR11017">
    <property type="entry name" value="LEUCINE-RICH REPEAT-CONTAINING PROTEIN"/>
    <property type="match status" value="1"/>
</dbReference>
<evidence type="ECO:0000256" key="1">
    <source>
        <dbReference type="ARBA" id="ARBA00022614"/>
    </source>
</evidence>
<dbReference type="InterPro" id="IPR044974">
    <property type="entry name" value="Disease_R_plants"/>
</dbReference>
<protein>
    <recommendedName>
        <fullName evidence="4">AAA+ ATPase domain-containing protein</fullName>
    </recommendedName>
</protein>
<feature type="domain" description="AAA+ ATPase" evidence="4">
    <location>
        <begin position="34"/>
        <end position="172"/>
    </location>
</feature>
<keyword evidence="2" id="KW-0677">Repeat</keyword>
<sequence>MKLKVKHKCVTDYLVQRDDQVEALMELLDIESSDVRFVGIHGMGGIGKTTLAKLVFNKLCDRFDSCSFLADVRESSRQHKGIELLQKKLLGDLGLRLGEIMDVDDGIIRMRERLAHKKVLIVLDDVDHSNQIQNLAGDASWFGSGSRILITTRDQSVLEIRRQRVHILEVEKMNPEEALRLFSLHAFDKDSPPNRYLTLTQKAVASSGRLPLALKLIGSLLRDKRSKEWVDTIKRLDLSRTQIIELPDTIGNLKKLARLDLSRTGITELPDTIVNLKKLAMLDLLETRITELPQRIGRLVKLEVLNLGRCGGLKKLPDSLGNLRSLAELDLSCTRITELPDSIGNLEKVKVIRMTEIKMKELSSSVGTLKRLEVPDAGL</sequence>
<evidence type="ECO:0000256" key="3">
    <source>
        <dbReference type="ARBA" id="ARBA00023027"/>
    </source>
</evidence>
<gene>
    <name evidence="5" type="ORF">CDL15_Pgr022472</name>
</gene>
<dbReference type="SUPFAM" id="SSF52058">
    <property type="entry name" value="L domain-like"/>
    <property type="match status" value="1"/>
</dbReference>
<dbReference type="InterPro" id="IPR003591">
    <property type="entry name" value="Leu-rich_rpt_typical-subtyp"/>
</dbReference>
<dbReference type="Pfam" id="PF23598">
    <property type="entry name" value="LRR_14"/>
    <property type="match status" value="1"/>
</dbReference>
<dbReference type="AlphaFoldDB" id="A0A218XS58"/>
<evidence type="ECO:0000256" key="2">
    <source>
        <dbReference type="ARBA" id="ARBA00022737"/>
    </source>
</evidence>
<keyword evidence="1" id="KW-0433">Leucine-rich repeat</keyword>
<keyword evidence="3" id="KW-0520">NAD</keyword>
<dbReference type="PRINTS" id="PR00364">
    <property type="entry name" value="DISEASERSIST"/>
</dbReference>
<dbReference type="Proteomes" id="UP000197138">
    <property type="component" value="Unassembled WGS sequence"/>
</dbReference>
<accession>A0A218XS58</accession>
<dbReference type="SUPFAM" id="SSF52540">
    <property type="entry name" value="P-loop containing nucleoside triphosphate hydrolases"/>
    <property type="match status" value="1"/>
</dbReference>
<dbReference type="InterPro" id="IPR002182">
    <property type="entry name" value="NB-ARC"/>
</dbReference>
<reference evidence="6" key="1">
    <citation type="journal article" date="2017" name="Plant J.">
        <title>The pomegranate (Punica granatum L.) genome and the genomics of punicalagin biosynthesis.</title>
        <authorList>
            <person name="Qin G."/>
            <person name="Xu C."/>
            <person name="Ming R."/>
            <person name="Tang H."/>
            <person name="Guyot R."/>
            <person name="Kramer E.M."/>
            <person name="Hu Y."/>
            <person name="Yi X."/>
            <person name="Qi Y."/>
            <person name="Xu X."/>
            <person name="Gao Z."/>
            <person name="Pan H."/>
            <person name="Jian J."/>
            <person name="Tian Y."/>
            <person name="Yue Z."/>
            <person name="Xu Y."/>
        </authorList>
    </citation>
    <scope>NUCLEOTIDE SEQUENCE [LARGE SCALE GENOMIC DNA]</scope>
    <source>
        <strain evidence="6">cv. Dabenzi</strain>
    </source>
</reference>
<organism evidence="5 6">
    <name type="scientific">Punica granatum</name>
    <name type="common">Pomegranate</name>
    <dbReference type="NCBI Taxonomy" id="22663"/>
    <lineage>
        <taxon>Eukaryota</taxon>
        <taxon>Viridiplantae</taxon>
        <taxon>Streptophyta</taxon>
        <taxon>Embryophyta</taxon>
        <taxon>Tracheophyta</taxon>
        <taxon>Spermatophyta</taxon>
        <taxon>Magnoliopsida</taxon>
        <taxon>eudicotyledons</taxon>
        <taxon>Gunneridae</taxon>
        <taxon>Pentapetalae</taxon>
        <taxon>rosids</taxon>
        <taxon>malvids</taxon>
        <taxon>Myrtales</taxon>
        <taxon>Lythraceae</taxon>
        <taxon>Punica</taxon>
    </lineage>
</organism>
<dbReference type="InterPro" id="IPR027417">
    <property type="entry name" value="P-loop_NTPase"/>
</dbReference>
<dbReference type="SMART" id="SM00382">
    <property type="entry name" value="AAA"/>
    <property type="match status" value="1"/>
</dbReference>
<dbReference type="PANTHER" id="PTHR11017:SF570">
    <property type="entry name" value="DISEASE RESISTANCE PROTEIN (TIR-NBS CLASS)-RELATED"/>
    <property type="match status" value="1"/>
</dbReference>
<dbReference type="EMBL" id="MTKT01000813">
    <property type="protein sequence ID" value="OWM87361.1"/>
    <property type="molecule type" value="Genomic_DNA"/>
</dbReference>
<dbReference type="SMART" id="SM00369">
    <property type="entry name" value="LRR_TYP"/>
    <property type="match status" value="3"/>
</dbReference>
<comment type="caution">
    <text evidence="5">The sequence shown here is derived from an EMBL/GenBank/DDBJ whole genome shotgun (WGS) entry which is preliminary data.</text>
</comment>
<evidence type="ECO:0000313" key="5">
    <source>
        <dbReference type="EMBL" id="OWM87361.1"/>
    </source>
</evidence>
<dbReference type="InterPro" id="IPR001611">
    <property type="entry name" value="Leu-rich_rpt"/>
</dbReference>
<dbReference type="Pfam" id="PF00560">
    <property type="entry name" value="LRR_1"/>
    <property type="match status" value="1"/>
</dbReference>
<name>A0A218XS58_PUNGR</name>
<dbReference type="Gene3D" id="3.40.50.300">
    <property type="entry name" value="P-loop containing nucleotide triphosphate hydrolases"/>
    <property type="match status" value="1"/>
</dbReference>
<dbReference type="GO" id="GO:0051707">
    <property type="term" value="P:response to other organism"/>
    <property type="evidence" value="ECO:0007669"/>
    <property type="project" value="UniProtKB-ARBA"/>
</dbReference>
<dbReference type="Gene3D" id="3.80.10.10">
    <property type="entry name" value="Ribonuclease Inhibitor"/>
    <property type="match status" value="1"/>
</dbReference>
<evidence type="ECO:0000259" key="4">
    <source>
        <dbReference type="SMART" id="SM00382"/>
    </source>
</evidence>
<evidence type="ECO:0000313" key="6">
    <source>
        <dbReference type="Proteomes" id="UP000197138"/>
    </source>
</evidence>
<dbReference type="GO" id="GO:0043531">
    <property type="term" value="F:ADP binding"/>
    <property type="evidence" value="ECO:0007669"/>
    <property type="project" value="InterPro"/>
</dbReference>
<proteinExistence type="predicted"/>
<dbReference type="InterPro" id="IPR032675">
    <property type="entry name" value="LRR_dom_sf"/>
</dbReference>
<dbReference type="InterPro" id="IPR055414">
    <property type="entry name" value="LRR_R13L4/SHOC2-like"/>
</dbReference>
<dbReference type="Pfam" id="PF00931">
    <property type="entry name" value="NB-ARC"/>
    <property type="match status" value="1"/>
</dbReference>
<dbReference type="GO" id="GO:0006952">
    <property type="term" value="P:defense response"/>
    <property type="evidence" value="ECO:0007669"/>
    <property type="project" value="UniProtKB-KW"/>
</dbReference>